<dbReference type="EC" id="1.1.1.262" evidence="10"/>
<feature type="binding site" evidence="10">
    <location>
        <position position="138"/>
    </location>
    <ligand>
        <name>substrate</name>
    </ligand>
</feature>
<feature type="binding site" evidence="10">
    <location>
        <position position="301"/>
    </location>
    <ligand>
        <name>substrate</name>
    </ligand>
</feature>
<evidence type="ECO:0000256" key="2">
    <source>
        <dbReference type="ARBA" id="ARBA00022723"/>
    </source>
</evidence>
<evidence type="ECO:0000256" key="8">
    <source>
        <dbReference type="ARBA" id="ARBA00023096"/>
    </source>
</evidence>
<dbReference type="Pfam" id="PF04166">
    <property type="entry name" value="PdxA"/>
    <property type="match status" value="1"/>
</dbReference>
<evidence type="ECO:0000256" key="11">
    <source>
        <dbReference type="SAM" id="Coils"/>
    </source>
</evidence>
<feature type="coiled-coil region" evidence="11">
    <location>
        <begin position="222"/>
        <end position="249"/>
    </location>
</feature>
<keyword evidence="9 10" id="KW-0170">Cobalt</keyword>
<dbReference type="AlphaFoldDB" id="T1CSF4"/>
<evidence type="ECO:0000256" key="1">
    <source>
        <dbReference type="ARBA" id="ARBA00022490"/>
    </source>
</evidence>
<dbReference type="SUPFAM" id="SSF53659">
    <property type="entry name" value="Isocitrate/Isopropylmalate dehydrogenase-like"/>
    <property type="match status" value="1"/>
</dbReference>
<evidence type="ECO:0000256" key="10">
    <source>
        <dbReference type="HAMAP-Rule" id="MF_02086"/>
    </source>
</evidence>
<keyword evidence="1 10" id="KW-0963">Cytoplasm</keyword>
<feature type="binding site" evidence="10">
    <location>
        <position position="139"/>
    </location>
    <ligand>
        <name>substrate</name>
    </ligand>
</feature>
<dbReference type="NCBIfam" id="NF003040">
    <property type="entry name" value="PRK03946.1"/>
    <property type="match status" value="1"/>
</dbReference>
<keyword evidence="14" id="KW-1185">Reference proteome</keyword>
<evidence type="ECO:0000256" key="3">
    <source>
        <dbReference type="ARBA" id="ARBA00022833"/>
    </source>
</evidence>
<sequence length="369" mass="40811">MMKKSNLRGMHSRKKPHTKPHVAISIGDINGVGAEIALREHSFIKTLCEPLYCVHKELMQNAAQLLGVAFPNDMVFAPPKAKIPTIHIAKISKKSGAYSFESFITGLDLLDSAQAQAIITLPIHKAAWKKAGIDFVGHTEVLSARYDKKAIMALGNQKMLVGLFSDHIPLKKVSQKITASAYEKFLLLLFQSLQCEKALVLGFNPHCGDNGAIGGKEDSVIKKAIQKVNARLTQEAQKQKIQKTNAQKTRAKTAQEIFVGPYPPDTAFIPHLRNEFKVFVAPYHDIGLATLKALYFDSSINISLNLPIIRTSVDHGVAYDLAYKGICNTQSYKNAVCMALELIQKQAKNKATKSNSKKEKNRHKKGIKK</sequence>
<name>T1CSF4_9HELI</name>
<dbReference type="GO" id="GO:0005737">
    <property type="term" value="C:cytoplasm"/>
    <property type="evidence" value="ECO:0007669"/>
    <property type="project" value="UniProtKB-SubCell"/>
</dbReference>
<dbReference type="Proteomes" id="UP000018143">
    <property type="component" value="Unassembled WGS sequence"/>
</dbReference>
<dbReference type="Gene3D" id="3.40.718.10">
    <property type="entry name" value="Isopropylmalate Dehydrogenase"/>
    <property type="match status" value="1"/>
</dbReference>
<keyword evidence="2 10" id="KW-0479">Metal-binding</keyword>
<feature type="compositionally biased region" description="Basic residues" evidence="12">
    <location>
        <begin position="359"/>
        <end position="369"/>
    </location>
</feature>
<feature type="binding site" evidence="10">
    <location>
        <position position="284"/>
    </location>
    <ligand>
        <name>a divalent metal cation</name>
        <dbReference type="ChEBI" id="CHEBI:60240"/>
        <note>ligand shared between dimeric partners</note>
    </ligand>
</feature>
<gene>
    <name evidence="10" type="primary">pdxA</name>
    <name evidence="13" type="ORF">HFN_0969</name>
</gene>
<evidence type="ECO:0000256" key="7">
    <source>
        <dbReference type="ARBA" id="ARBA00023027"/>
    </source>
</evidence>
<dbReference type="eggNOG" id="COG1995">
    <property type="taxonomic scope" value="Bacteria"/>
</dbReference>
<comment type="cofactor">
    <cofactor evidence="10">
        <name>Zn(2+)</name>
        <dbReference type="ChEBI" id="CHEBI:29105"/>
    </cofactor>
    <cofactor evidence="10">
        <name>Mg(2+)</name>
        <dbReference type="ChEBI" id="CHEBI:18420"/>
    </cofactor>
    <cofactor evidence="10">
        <name>Co(2+)</name>
        <dbReference type="ChEBI" id="CHEBI:48828"/>
    </cofactor>
</comment>
<feature type="binding site" evidence="10">
    <location>
        <position position="206"/>
    </location>
    <ligand>
        <name>a divalent metal cation</name>
        <dbReference type="ChEBI" id="CHEBI:60240"/>
        <note>ligand shared between dimeric partners</note>
    </ligand>
</feature>
<evidence type="ECO:0000313" key="14">
    <source>
        <dbReference type="Proteomes" id="UP000018143"/>
    </source>
</evidence>
<organism evidence="13 14">
    <name type="scientific">Helicobacter fennelliae MRY12-0050</name>
    <dbReference type="NCBI Taxonomy" id="1325130"/>
    <lineage>
        <taxon>Bacteria</taxon>
        <taxon>Pseudomonadati</taxon>
        <taxon>Campylobacterota</taxon>
        <taxon>Epsilonproteobacteria</taxon>
        <taxon>Campylobacterales</taxon>
        <taxon>Helicobacteraceae</taxon>
        <taxon>Helicobacter</taxon>
    </lineage>
</organism>
<evidence type="ECO:0000256" key="6">
    <source>
        <dbReference type="ARBA" id="ARBA00023002"/>
    </source>
</evidence>
<dbReference type="GO" id="GO:0008270">
    <property type="term" value="F:zinc ion binding"/>
    <property type="evidence" value="ECO:0007669"/>
    <property type="project" value="UniProtKB-UniRule"/>
</dbReference>
<comment type="pathway">
    <text evidence="10">Cofactor biosynthesis; pyridoxine 5'-phosphate biosynthesis; pyridoxine 5'-phosphate from D-erythrose 4-phosphate: step 4/5.</text>
</comment>
<comment type="subcellular location">
    <subcellularLocation>
        <location evidence="10">Cytoplasm</location>
    </subcellularLocation>
</comment>
<keyword evidence="5 10" id="KW-0521">NADP</keyword>
<evidence type="ECO:0000256" key="5">
    <source>
        <dbReference type="ARBA" id="ARBA00022857"/>
    </source>
</evidence>
<keyword evidence="3 10" id="KW-0862">Zinc</keyword>
<dbReference type="UniPathway" id="UPA00244">
    <property type="reaction ID" value="UER00312"/>
</dbReference>
<evidence type="ECO:0000256" key="12">
    <source>
        <dbReference type="SAM" id="MobiDB-lite"/>
    </source>
</evidence>
<dbReference type="GO" id="GO:0051287">
    <property type="term" value="F:NAD binding"/>
    <property type="evidence" value="ECO:0007669"/>
    <property type="project" value="InterPro"/>
</dbReference>
<dbReference type="STRING" id="1325130.HFN_0969"/>
<proteinExistence type="inferred from homology"/>
<accession>T1CSF4</accession>
<dbReference type="GO" id="GO:0042823">
    <property type="term" value="P:pyridoxal phosphate biosynthetic process"/>
    <property type="evidence" value="ECO:0007669"/>
    <property type="project" value="UniProtKB-UniRule"/>
</dbReference>
<comment type="catalytic activity">
    <reaction evidence="10">
        <text>4-(phosphooxy)-L-threonine + NAD(+) = 3-amino-2-oxopropyl phosphate + CO2 + NADH</text>
        <dbReference type="Rhea" id="RHEA:32275"/>
        <dbReference type="ChEBI" id="CHEBI:16526"/>
        <dbReference type="ChEBI" id="CHEBI:57279"/>
        <dbReference type="ChEBI" id="CHEBI:57540"/>
        <dbReference type="ChEBI" id="CHEBI:57945"/>
        <dbReference type="ChEBI" id="CHEBI:58452"/>
        <dbReference type="EC" id="1.1.1.262"/>
    </reaction>
</comment>
<dbReference type="GO" id="GO:0000287">
    <property type="term" value="F:magnesium ion binding"/>
    <property type="evidence" value="ECO:0007669"/>
    <property type="project" value="UniProtKB-UniRule"/>
</dbReference>
<comment type="similarity">
    <text evidence="10">Belongs to the PdxA family.</text>
</comment>
<feature type="region of interest" description="Disordered" evidence="12">
    <location>
        <begin position="349"/>
        <end position="369"/>
    </location>
</feature>
<dbReference type="HAMAP" id="MF_02086">
    <property type="entry name" value="PdxA_Epsilonprot"/>
    <property type="match status" value="1"/>
</dbReference>
<evidence type="ECO:0000256" key="9">
    <source>
        <dbReference type="ARBA" id="ARBA00023285"/>
    </source>
</evidence>
<feature type="binding site" evidence="10">
    <location>
        <position position="167"/>
    </location>
    <ligand>
        <name>a divalent metal cation</name>
        <dbReference type="ChEBI" id="CHEBI:60240"/>
        <note>ligand shared between dimeric partners</note>
    </ligand>
</feature>
<dbReference type="InterPro" id="IPR037539">
    <property type="entry name" value="PdxA_epsilonprot"/>
</dbReference>
<comment type="caution">
    <text evidence="13">The sequence shown here is derived from an EMBL/GenBank/DDBJ whole genome shotgun (WGS) entry which is preliminary data.</text>
</comment>
<comment type="function">
    <text evidence="10">Catalyzes the NAD(P)-dependent oxidation of 4-(phosphooxy)-L-threonine (HTP) into 2-amino-3-oxo-4-(phosphooxy)butyric acid which spontaneously decarboxylates to form 3-amino-2-oxopropyl phosphate (AHAP).</text>
</comment>
<dbReference type="PANTHER" id="PTHR30004">
    <property type="entry name" value="4-HYDROXYTHREONINE-4-PHOSPHATE DEHYDROGENASE"/>
    <property type="match status" value="1"/>
</dbReference>
<feature type="binding site" evidence="10">
    <location>
        <position position="292"/>
    </location>
    <ligand>
        <name>substrate</name>
    </ligand>
</feature>
<protein>
    <recommendedName>
        <fullName evidence="10">4-hydroxythreonine-4-phosphate dehydrogenase</fullName>
        <ecNumber evidence="10">1.1.1.262</ecNumber>
    </recommendedName>
    <alternativeName>
        <fullName evidence="10">4-(phosphohydroxy)-L-threonine dehydrogenase</fullName>
    </alternativeName>
</protein>
<reference evidence="13 14" key="1">
    <citation type="journal article" date="2013" name="Genome Announc.">
        <title>Draft Genome Sequence of Helicobacter fennelliae Strain MRY12-0050, Isolated from a Bacteremia Patient.</title>
        <authorList>
            <person name="Rimbara E."/>
            <person name="Matsui M."/>
            <person name="Mori S."/>
            <person name="Suzuki S."/>
            <person name="Suzuki M."/>
            <person name="Kim H."/>
            <person name="Sekizuka T."/>
            <person name="Kuroda M."/>
            <person name="Shibayama K."/>
        </authorList>
    </citation>
    <scope>NUCLEOTIDE SEQUENCE [LARGE SCALE GENOMIC DNA]</scope>
    <source>
        <strain evidence="13 14">MRY12-0050</strain>
    </source>
</reference>
<feature type="binding site" evidence="10">
    <location>
        <position position="310"/>
    </location>
    <ligand>
        <name>substrate</name>
    </ligand>
</feature>
<dbReference type="PANTHER" id="PTHR30004:SF6">
    <property type="entry name" value="D-THREONATE 4-PHOSPHATE DEHYDROGENASE"/>
    <property type="match status" value="1"/>
</dbReference>
<evidence type="ECO:0000313" key="13">
    <source>
        <dbReference type="EMBL" id="GAD19729.1"/>
    </source>
</evidence>
<keyword evidence="4 10" id="KW-0460">Magnesium</keyword>
<keyword evidence="6 10" id="KW-0560">Oxidoreductase</keyword>
<comment type="subunit">
    <text evidence="10">Homodimer.</text>
</comment>
<dbReference type="GO" id="GO:0008615">
    <property type="term" value="P:pyridoxine biosynthetic process"/>
    <property type="evidence" value="ECO:0007669"/>
    <property type="project" value="UniProtKB-UniRule"/>
</dbReference>
<dbReference type="EMBL" id="BASD01000026">
    <property type="protein sequence ID" value="GAD19729.1"/>
    <property type="molecule type" value="Genomic_DNA"/>
</dbReference>
<dbReference type="InterPro" id="IPR005255">
    <property type="entry name" value="PdxA_fam"/>
</dbReference>
<keyword evidence="8 10" id="KW-0664">Pyridoxine biosynthesis</keyword>
<comment type="miscellaneous">
    <text evidence="10">The active site is located at the dimer interface.</text>
</comment>
<dbReference type="GO" id="GO:0050897">
    <property type="term" value="F:cobalt ion binding"/>
    <property type="evidence" value="ECO:0007669"/>
    <property type="project" value="UniProtKB-UniRule"/>
</dbReference>
<dbReference type="GO" id="GO:0050570">
    <property type="term" value="F:4-hydroxythreonine-4-phosphate dehydrogenase activity"/>
    <property type="evidence" value="ECO:0007669"/>
    <property type="project" value="UniProtKB-UniRule"/>
</dbReference>
<evidence type="ECO:0000256" key="4">
    <source>
        <dbReference type="ARBA" id="ARBA00022842"/>
    </source>
</evidence>
<keyword evidence="7 10" id="KW-0520">NAD</keyword>
<keyword evidence="11" id="KW-0175">Coiled coil</keyword>